<sequence length="131" mass="15034">MQPLTMATYEGTINRTGLSFINDVKQSKLPRVFIEDVEKNAYMLYILGLIDAAYVDNQPIAHWFDEAKLAEAKMVAGFDAQALANYLSYTYYLILGFKSNGKVVSFVAMLRDRWIFRTPTRRFMSKTLGTR</sequence>
<dbReference type="EMBL" id="UHIV01000007">
    <property type="protein sequence ID" value="SUP61329.1"/>
    <property type="molecule type" value="Genomic_DNA"/>
</dbReference>
<dbReference type="AlphaFoldDB" id="A0A380P7X8"/>
<dbReference type="Proteomes" id="UP000254621">
    <property type="component" value="Unassembled WGS sequence"/>
</dbReference>
<name>A0A380P7X8_WEIVI</name>
<reference evidence="1 2" key="1">
    <citation type="submission" date="2018-06" db="EMBL/GenBank/DDBJ databases">
        <authorList>
            <consortium name="Pathogen Informatics"/>
            <person name="Doyle S."/>
        </authorList>
    </citation>
    <scope>NUCLEOTIDE SEQUENCE [LARGE SCALE GENOMIC DNA]</scope>
    <source>
        <strain evidence="1 2">NCTC13645</strain>
    </source>
</reference>
<evidence type="ECO:0000313" key="1">
    <source>
        <dbReference type="EMBL" id="SUP61329.1"/>
    </source>
</evidence>
<gene>
    <name evidence="1" type="ORF">NCTC13645_02483</name>
</gene>
<dbReference type="STRING" id="1629.IV50_GL001140"/>
<accession>A0A380P7X8</accession>
<protein>
    <submittedName>
        <fullName evidence="1">Uncharacterized protein</fullName>
    </submittedName>
</protein>
<evidence type="ECO:0000313" key="2">
    <source>
        <dbReference type="Proteomes" id="UP000254621"/>
    </source>
</evidence>
<organism evidence="1 2">
    <name type="scientific">Weissella viridescens</name>
    <name type="common">Lactobacillus viridescens</name>
    <dbReference type="NCBI Taxonomy" id="1629"/>
    <lineage>
        <taxon>Bacteria</taxon>
        <taxon>Bacillati</taxon>
        <taxon>Bacillota</taxon>
        <taxon>Bacilli</taxon>
        <taxon>Lactobacillales</taxon>
        <taxon>Lactobacillaceae</taxon>
        <taxon>Weissella</taxon>
    </lineage>
</organism>
<proteinExistence type="predicted"/>